<feature type="region of interest" description="Disordered" evidence="1">
    <location>
        <begin position="214"/>
        <end position="276"/>
    </location>
</feature>
<keyword evidence="2" id="KW-0732">Signal</keyword>
<protein>
    <submittedName>
        <fullName evidence="3">Uncharacterized protein</fullName>
    </submittedName>
</protein>
<feature type="region of interest" description="Disordered" evidence="1">
    <location>
        <begin position="111"/>
        <end position="140"/>
    </location>
</feature>
<dbReference type="AlphaFoldDB" id="A0A1S9PEX2"/>
<reference evidence="3 4" key="1">
    <citation type="submission" date="2016-07" db="EMBL/GenBank/DDBJ databases">
        <title>Genomic analysis of zinc-resistant bacterium Mucilaginibacter pedocola TBZ30.</title>
        <authorList>
            <person name="Huang J."/>
            <person name="Tang J."/>
        </authorList>
    </citation>
    <scope>NUCLEOTIDE SEQUENCE [LARGE SCALE GENOMIC DNA]</scope>
    <source>
        <strain evidence="3 4">TBZ30</strain>
    </source>
</reference>
<comment type="caution">
    <text evidence="3">The sequence shown here is derived from an EMBL/GenBank/DDBJ whole genome shotgun (WGS) entry which is preliminary data.</text>
</comment>
<evidence type="ECO:0000256" key="2">
    <source>
        <dbReference type="SAM" id="SignalP"/>
    </source>
</evidence>
<name>A0A1S9PEX2_9SPHI</name>
<organism evidence="3 4">
    <name type="scientific">Mucilaginibacter pedocola</name>
    <dbReference type="NCBI Taxonomy" id="1792845"/>
    <lineage>
        <taxon>Bacteria</taxon>
        <taxon>Pseudomonadati</taxon>
        <taxon>Bacteroidota</taxon>
        <taxon>Sphingobacteriia</taxon>
        <taxon>Sphingobacteriales</taxon>
        <taxon>Sphingobacteriaceae</taxon>
        <taxon>Mucilaginibacter</taxon>
    </lineage>
</organism>
<feature type="compositionally biased region" description="Basic and acidic residues" evidence="1">
    <location>
        <begin position="218"/>
        <end position="227"/>
    </location>
</feature>
<proteinExistence type="predicted"/>
<sequence length="292" mass="31378">MKPSFKLLLPAAFMLPALALAQNKNDKPTLQPPANAIVIDGKLNDWGDSLRYLNEEKKIPYTIANDNNNIYVALRISDHAEQRRALMAGITFSIDPKGKKKETFSVTFPYTDPEAMPAERVQAPPTDGQPPQPGSDDDRQERMQALLTRTKQIKATGFADVLNEVMTTANTYGIKTALGIDNEGFLVFEAAVPISMLHVDKPEKNEWAFNIKINGFSRPKDGDRPEGGRGGGMGGPGGMGGMGGGRGGMGGGGGRRGGGGMRGNRGGDGGSYNRSEASKPVDFWEKYYLAGK</sequence>
<keyword evidence="4" id="KW-1185">Reference proteome</keyword>
<feature type="chain" id="PRO_5013250184" evidence="2">
    <location>
        <begin position="22"/>
        <end position="292"/>
    </location>
</feature>
<evidence type="ECO:0000313" key="4">
    <source>
        <dbReference type="Proteomes" id="UP000189739"/>
    </source>
</evidence>
<evidence type="ECO:0000256" key="1">
    <source>
        <dbReference type="SAM" id="MobiDB-lite"/>
    </source>
</evidence>
<dbReference type="RefSeq" id="WP_078348237.1">
    <property type="nucleotide sequence ID" value="NZ_MBTF01000012.1"/>
</dbReference>
<gene>
    <name evidence="3" type="ORF">BC343_04820</name>
</gene>
<dbReference type="EMBL" id="MBTF01000012">
    <property type="protein sequence ID" value="OOQ59505.1"/>
    <property type="molecule type" value="Genomic_DNA"/>
</dbReference>
<dbReference type="Proteomes" id="UP000189739">
    <property type="component" value="Unassembled WGS sequence"/>
</dbReference>
<dbReference type="Gene3D" id="2.60.40.1190">
    <property type="match status" value="1"/>
</dbReference>
<feature type="compositionally biased region" description="Gly residues" evidence="1">
    <location>
        <begin position="228"/>
        <end position="270"/>
    </location>
</feature>
<feature type="signal peptide" evidence="2">
    <location>
        <begin position="1"/>
        <end position="21"/>
    </location>
</feature>
<accession>A0A1S9PEX2</accession>
<dbReference type="STRING" id="1792845.BC343_04820"/>
<evidence type="ECO:0000313" key="3">
    <source>
        <dbReference type="EMBL" id="OOQ59505.1"/>
    </source>
</evidence>